<dbReference type="PANTHER" id="PTHR43685">
    <property type="entry name" value="GLYCOSYLTRANSFERASE"/>
    <property type="match status" value="1"/>
</dbReference>
<dbReference type="InterPro" id="IPR001173">
    <property type="entry name" value="Glyco_trans_2-like"/>
</dbReference>
<accession>A0A0M2PYM4</accession>
<protein>
    <submittedName>
        <fullName evidence="2">Glycosyltransferase</fullName>
    </submittedName>
</protein>
<comment type="caution">
    <text evidence="2">The sequence shown here is derived from an EMBL/GenBank/DDBJ whole genome shotgun (WGS) entry which is preliminary data.</text>
</comment>
<dbReference type="PANTHER" id="PTHR43685:SF2">
    <property type="entry name" value="GLYCOSYLTRANSFERASE 2-LIKE DOMAIN-CONTAINING PROTEIN"/>
    <property type="match status" value="1"/>
</dbReference>
<dbReference type="Gene3D" id="3.90.550.10">
    <property type="entry name" value="Spore Coat Polysaccharide Biosynthesis Protein SpsA, Chain A"/>
    <property type="match status" value="1"/>
</dbReference>
<dbReference type="Pfam" id="PF00535">
    <property type="entry name" value="Glycos_transf_2"/>
    <property type="match status" value="1"/>
</dbReference>
<reference evidence="2" key="1">
    <citation type="submission" date="2012-04" db="EMBL/GenBank/DDBJ databases">
        <authorList>
            <person name="Borisov I.G."/>
            <person name="Ivanikova N.V."/>
            <person name="Pinevich A.V."/>
        </authorList>
    </citation>
    <scope>NUCLEOTIDE SEQUENCE</scope>
    <source>
        <strain evidence="2">CALU 1027</strain>
    </source>
</reference>
<dbReference type="RefSeq" id="WP_017711522.1">
    <property type="nucleotide sequence ID" value="NZ_KB235933.1"/>
</dbReference>
<evidence type="ECO:0000313" key="3">
    <source>
        <dbReference type="Proteomes" id="UP000034681"/>
    </source>
</evidence>
<dbReference type="STRING" id="317619.GCA_000332315_00909"/>
<organism evidence="2 3">
    <name type="scientific">Prochlorothrix hollandica PCC 9006 = CALU 1027</name>
    <dbReference type="NCBI Taxonomy" id="317619"/>
    <lineage>
        <taxon>Bacteria</taxon>
        <taxon>Bacillati</taxon>
        <taxon>Cyanobacteriota</taxon>
        <taxon>Cyanophyceae</taxon>
        <taxon>Prochlorotrichales</taxon>
        <taxon>Prochlorotrichaceae</taxon>
        <taxon>Prochlorothrix</taxon>
    </lineage>
</organism>
<dbReference type="InterPro" id="IPR029044">
    <property type="entry name" value="Nucleotide-diphossugar_trans"/>
</dbReference>
<evidence type="ECO:0000259" key="1">
    <source>
        <dbReference type="Pfam" id="PF00535"/>
    </source>
</evidence>
<dbReference type="eggNOG" id="COG1216">
    <property type="taxonomic scope" value="Bacteria"/>
</dbReference>
<evidence type="ECO:0000313" key="2">
    <source>
        <dbReference type="EMBL" id="KKJ00178.1"/>
    </source>
</evidence>
<dbReference type="CDD" id="cd00761">
    <property type="entry name" value="Glyco_tranf_GTA_type"/>
    <property type="match status" value="1"/>
</dbReference>
<gene>
    <name evidence="2" type="ORF">PROH_10705</name>
</gene>
<dbReference type="AlphaFoldDB" id="A0A0M2PYM4"/>
<keyword evidence="3" id="KW-1185">Reference proteome</keyword>
<dbReference type="OrthoDB" id="153025at2"/>
<name>A0A0M2PYM4_PROHO</name>
<dbReference type="SUPFAM" id="SSF53448">
    <property type="entry name" value="Nucleotide-diphospho-sugar transferases"/>
    <property type="match status" value="1"/>
</dbReference>
<sequence length="316" mass="35180">MDQSSPPLTIAAIICTHNRDRYLQAAIESLLRQALPAFEILVIDNASTDGTAALVQPYAAEGRVRYLYEAELGLSVARNRGAEETQADILAYLDDDAIADDHWLPELLQAYGHNPRLAVAGGKVTLIWPHQPPPWISDSLTGALGAFDLGSEPVAIRDPRLTPRGVNYSVRRDFLQGVGGFDPHLGRIGKKLLSNEELYVTELALKQGWDVTYIPTALVGHQVSPERINRRWFLERSWWQGVSEYYRDQAGQVTTADQVRRGGERLLRGAYKTVKYLGNAALCFDNLAYVYGQIGYLWCVVEGLARHRPTPKPGEL</sequence>
<proteinExistence type="predicted"/>
<dbReference type="EMBL" id="AJTX02000004">
    <property type="protein sequence ID" value="KKJ00178.1"/>
    <property type="molecule type" value="Genomic_DNA"/>
</dbReference>
<dbReference type="Proteomes" id="UP000034681">
    <property type="component" value="Unassembled WGS sequence"/>
</dbReference>
<dbReference type="GO" id="GO:0016740">
    <property type="term" value="F:transferase activity"/>
    <property type="evidence" value="ECO:0007669"/>
    <property type="project" value="UniProtKB-KW"/>
</dbReference>
<feature type="domain" description="Glycosyltransferase 2-like" evidence="1">
    <location>
        <begin position="13"/>
        <end position="122"/>
    </location>
</feature>
<dbReference type="InterPro" id="IPR050834">
    <property type="entry name" value="Glycosyltransf_2"/>
</dbReference>